<dbReference type="RefSeq" id="WP_247810908.1">
    <property type="nucleotide sequence ID" value="NZ_CP095855.1"/>
</dbReference>
<keyword evidence="4" id="KW-1185">Reference proteome</keyword>
<dbReference type="Proteomes" id="UP000830198">
    <property type="component" value="Chromosome"/>
</dbReference>
<feature type="chain" id="PRO_5045582553" description="Secreted protein" evidence="2">
    <location>
        <begin position="26"/>
        <end position="135"/>
    </location>
</feature>
<evidence type="ECO:0000313" key="3">
    <source>
        <dbReference type="EMBL" id="UPK68514.1"/>
    </source>
</evidence>
<feature type="compositionally biased region" description="Basic and acidic residues" evidence="1">
    <location>
        <begin position="66"/>
        <end position="75"/>
    </location>
</feature>
<name>A0ABY4HZF4_CHIFI</name>
<gene>
    <name evidence="3" type="ORF">MYF79_26515</name>
</gene>
<evidence type="ECO:0008006" key="5">
    <source>
        <dbReference type="Google" id="ProtNLM"/>
    </source>
</evidence>
<proteinExistence type="predicted"/>
<organism evidence="3 4">
    <name type="scientific">Chitinophaga filiformis</name>
    <name type="common">Myxococcus filiformis</name>
    <name type="synonym">Flexibacter filiformis</name>
    <dbReference type="NCBI Taxonomy" id="104663"/>
    <lineage>
        <taxon>Bacteria</taxon>
        <taxon>Pseudomonadati</taxon>
        <taxon>Bacteroidota</taxon>
        <taxon>Chitinophagia</taxon>
        <taxon>Chitinophagales</taxon>
        <taxon>Chitinophagaceae</taxon>
        <taxon>Chitinophaga</taxon>
    </lineage>
</organism>
<feature type="signal peptide" evidence="2">
    <location>
        <begin position="1"/>
        <end position="25"/>
    </location>
</feature>
<feature type="region of interest" description="Disordered" evidence="1">
    <location>
        <begin position="59"/>
        <end position="81"/>
    </location>
</feature>
<reference evidence="3 4" key="1">
    <citation type="submission" date="2022-04" db="EMBL/GenBank/DDBJ databases">
        <title>The arsenic-methylating capacity of Chitinophaga filiformis YT5 during chitin decomposition.</title>
        <authorList>
            <person name="Chen G."/>
            <person name="Liang Y."/>
        </authorList>
    </citation>
    <scope>NUCLEOTIDE SEQUENCE [LARGE SCALE GENOMIC DNA]</scope>
    <source>
        <strain evidence="3 4">YT5</strain>
    </source>
</reference>
<protein>
    <recommendedName>
        <fullName evidence="5">Secreted protein</fullName>
    </recommendedName>
</protein>
<evidence type="ECO:0000256" key="2">
    <source>
        <dbReference type="SAM" id="SignalP"/>
    </source>
</evidence>
<evidence type="ECO:0000256" key="1">
    <source>
        <dbReference type="SAM" id="MobiDB-lite"/>
    </source>
</evidence>
<evidence type="ECO:0000313" key="4">
    <source>
        <dbReference type="Proteomes" id="UP000830198"/>
    </source>
</evidence>
<dbReference type="EMBL" id="CP095855">
    <property type="protein sequence ID" value="UPK68514.1"/>
    <property type="molecule type" value="Genomic_DNA"/>
</dbReference>
<keyword evidence="2" id="KW-0732">Signal</keyword>
<sequence>MTRLLINFFLSLCFFLLRGHGHLYAGTDQDYVYRSMLQHSENTVHICIAHVRSDHAVINSKPPSGAKKEKIKATEVEDEEESLSGRKHLQLSNYYHLDPLEPAVYFNYLKHPLPFCIHFSYASSDKFIMHRVIRV</sequence>
<accession>A0ABY4HZF4</accession>